<comment type="caution">
    <text evidence="1">The sequence shown here is derived from an EMBL/GenBank/DDBJ whole genome shotgun (WGS) entry which is preliminary data.</text>
</comment>
<organism evidence="1">
    <name type="scientific">marine sediment metagenome</name>
    <dbReference type="NCBI Taxonomy" id="412755"/>
    <lineage>
        <taxon>unclassified sequences</taxon>
        <taxon>metagenomes</taxon>
        <taxon>ecological metagenomes</taxon>
    </lineage>
</organism>
<evidence type="ECO:0000313" key="1">
    <source>
        <dbReference type="EMBL" id="KKK80559.1"/>
    </source>
</evidence>
<proteinExistence type="predicted"/>
<feature type="non-terminal residue" evidence="1">
    <location>
        <position position="263"/>
    </location>
</feature>
<evidence type="ECO:0008006" key="2">
    <source>
        <dbReference type="Google" id="ProtNLM"/>
    </source>
</evidence>
<protein>
    <recommendedName>
        <fullName evidence="2">DNRLRE domain-containing protein</fullName>
    </recommendedName>
</protein>
<dbReference type="AlphaFoldDB" id="A0A0F9AQ26"/>
<sequence>MTTLNLQVSNNLDDAWWAEGNTSFSNTSTSIYNGCYYDVTYTRINTLFRLLNVTIGPGDTIDAASYQLKAGVTNAQTVHAVISAIDAANAAAPTTYNGAENATRTTATVTWNSVPSWTLDTWYTSLEIKAIIQELVDIGGWSSGNALVIYVEDNGTPTTAGYYRRARSHDQASANAPKLDIDYTAGGGVTVTPTTIALTLATFAPTVSTPRLVTPGVIALTLATFVPTISTPVTVTPPTLALTLATFAPTATATQNRLVTPPT</sequence>
<dbReference type="EMBL" id="LAZR01053526">
    <property type="protein sequence ID" value="KKK80559.1"/>
    <property type="molecule type" value="Genomic_DNA"/>
</dbReference>
<accession>A0A0F9AQ26</accession>
<gene>
    <name evidence="1" type="ORF">LCGC14_2822270</name>
</gene>
<name>A0A0F9AQ26_9ZZZZ</name>
<reference evidence="1" key="1">
    <citation type="journal article" date="2015" name="Nature">
        <title>Complex archaea that bridge the gap between prokaryotes and eukaryotes.</title>
        <authorList>
            <person name="Spang A."/>
            <person name="Saw J.H."/>
            <person name="Jorgensen S.L."/>
            <person name="Zaremba-Niedzwiedzka K."/>
            <person name="Martijn J."/>
            <person name="Lind A.E."/>
            <person name="van Eijk R."/>
            <person name="Schleper C."/>
            <person name="Guy L."/>
            <person name="Ettema T.J."/>
        </authorList>
    </citation>
    <scope>NUCLEOTIDE SEQUENCE</scope>
</reference>